<accession>A0ABP7QGN0</accession>
<dbReference type="Pfam" id="PF04230">
    <property type="entry name" value="PS_pyruv_trans"/>
    <property type="match status" value="1"/>
</dbReference>
<gene>
    <name evidence="2" type="ORF">GCM10022279_01750</name>
</gene>
<proteinExistence type="predicted"/>
<evidence type="ECO:0000313" key="2">
    <source>
        <dbReference type="EMBL" id="GAA3981800.1"/>
    </source>
</evidence>
<dbReference type="RefSeq" id="WP_344867670.1">
    <property type="nucleotide sequence ID" value="NZ_BAABBP010000001.1"/>
</dbReference>
<dbReference type="InterPro" id="IPR007345">
    <property type="entry name" value="Polysacch_pyruvyl_Trfase"/>
</dbReference>
<name>A0ABP7QGN0_9BURK</name>
<reference evidence="3" key="1">
    <citation type="journal article" date="2019" name="Int. J. Syst. Evol. Microbiol.">
        <title>The Global Catalogue of Microorganisms (GCM) 10K type strain sequencing project: providing services to taxonomists for standard genome sequencing and annotation.</title>
        <authorList>
            <consortium name="The Broad Institute Genomics Platform"/>
            <consortium name="The Broad Institute Genome Sequencing Center for Infectious Disease"/>
            <person name="Wu L."/>
            <person name="Ma J."/>
        </authorList>
    </citation>
    <scope>NUCLEOTIDE SEQUENCE [LARGE SCALE GENOMIC DNA]</scope>
    <source>
        <strain evidence="3">JCM 17561</strain>
    </source>
</reference>
<evidence type="ECO:0000259" key="1">
    <source>
        <dbReference type="Pfam" id="PF04230"/>
    </source>
</evidence>
<protein>
    <recommendedName>
        <fullName evidence="1">Polysaccharide pyruvyl transferase domain-containing protein</fullName>
    </recommendedName>
</protein>
<evidence type="ECO:0000313" key="3">
    <source>
        <dbReference type="Proteomes" id="UP001501627"/>
    </source>
</evidence>
<dbReference type="EMBL" id="BAABBP010000001">
    <property type="protein sequence ID" value="GAA3981800.1"/>
    <property type="molecule type" value="Genomic_DNA"/>
</dbReference>
<feature type="domain" description="Polysaccharide pyruvyl transferase" evidence="1">
    <location>
        <begin position="36"/>
        <end position="189"/>
    </location>
</feature>
<comment type="caution">
    <text evidence="2">The sequence shown here is derived from an EMBL/GenBank/DDBJ whole genome shotgun (WGS) entry which is preliminary data.</text>
</comment>
<dbReference type="Proteomes" id="UP001501627">
    <property type="component" value="Unassembled WGS sequence"/>
</dbReference>
<keyword evidence="3" id="KW-1185">Reference proteome</keyword>
<organism evidence="2 3">
    <name type="scientific">Comamonas faecalis</name>
    <dbReference type="NCBI Taxonomy" id="1387849"/>
    <lineage>
        <taxon>Bacteria</taxon>
        <taxon>Pseudomonadati</taxon>
        <taxon>Pseudomonadota</taxon>
        <taxon>Betaproteobacteria</taxon>
        <taxon>Burkholderiales</taxon>
        <taxon>Comamonadaceae</taxon>
        <taxon>Comamonas</taxon>
    </lineage>
</organism>
<sequence>MIISQWETDNFGDCLNDLVWPNYIKNINNIHKDAYLFGIGSLLNHRLPVGVDKYFLGTGFGHGDVPNVDKTFKFVWVRGPRTANLIKQLSDRDVSFISDGALLLADMFQGGVAKIHETSFIPHKSAVNSFVWPHLMKICDRIGVNLINITDDRHKIINDIRASKKVISEALHGAIVSDAFGVPWLPVARRGIFDFKWFDYCESVNLNYKPVDLPYRTTFFDFTHSTGLKNSAKKIIGPLSLMLLERRLNALSKFGSYMFADRVVVTDKIKNMAKMAVGLESNIY</sequence>